<feature type="transmembrane region" description="Helical" evidence="1">
    <location>
        <begin position="6"/>
        <end position="28"/>
    </location>
</feature>
<evidence type="ECO:0000256" key="1">
    <source>
        <dbReference type="SAM" id="Phobius"/>
    </source>
</evidence>
<evidence type="ECO:0000313" key="2">
    <source>
        <dbReference type="EMBL" id="UWX55889.1"/>
    </source>
</evidence>
<gene>
    <name evidence="2" type="ORF">NYZ99_05755</name>
</gene>
<reference evidence="2" key="1">
    <citation type="submission" date="2022-09" db="EMBL/GenBank/DDBJ databases">
        <title>Maribacter litopenaei sp. nov., isolated from the intestinal tract of the Pacific White Shrimp, Litopenaeus vannamei.</title>
        <authorList>
            <person name="Kim S.Y."/>
            <person name="Hwang C.Y."/>
        </authorList>
    </citation>
    <scope>NUCLEOTIDE SEQUENCE</scope>
    <source>
        <strain evidence="2">HL-LV01</strain>
    </source>
</reference>
<dbReference type="RefSeq" id="WP_260574393.1">
    <property type="nucleotide sequence ID" value="NZ_CP104205.1"/>
</dbReference>
<protein>
    <submittedName>
        <fullName evidence="2">Uncharacterized protein</fullName>
    </submittedName>
</protein>
<sequence length="197" mass="22764">MTKFLMGAQFFILSIVFIATALICFFVFKFDGVLIPILLCGAGLVIVYFALKTENNYVRLITVSVMASLLLNAVLNLHFYPNLLKYQGGSNLAKLIEAKEIPVDRIYKIGEDHTWALDFYNKFPVQMSSLENLISKKDIWVYVNDAELETIRQSELDWDEQLTVDQFRITRLQGKFLNPNTRNKVVNKMHLVHLIRK</sequence>
<evidence type="ECO:0000313" key="3">
    <source>
        <dbReference type="Proteomes" id="UP001059209"/>
    </source>
</evidence>
<dbReference type="Proteomes" id="UP001059209">
    <property type="component" value="Chromosome"/>
</dbReference>
<keyword evidence="1" id="KW-0812">Transmembrane</keyword>
<keyword evidence="1" id="KW-0472">Membrane</keyword>
<keyword evidence="1" id="KW-1133">Transmembrane helix</keyword>
<accession>A0ABY5YCE4</accession>
<dbReference type="EMBL" id="CP104205">
    <property type="protein sequence ID" value="UWX55889.1"/>
    <property type="molecule type" value="Genomic_DNA"/>
</dbReference>
<feature type="transmembrane region" description="Helical" evidence="1">
    <location>
        <begin position="57"/>
        <end position="77"/>
    </location>
</feature>
<proteinExistence type="predicted"/>
<feature type="transmembrane region" description="Helical" evidence="1">
    <location>
        <begin position="33"/>
        <end position="51"/>
    </location>
</feature>
<keyword evidence="3" id="KW-1185">Reference proteome</keyword>
<name>A0ABY5YCE4_9FLAO</name>
<organism evidence="2 3">
    <name type="scientific">Maribacter litopenaei</name>
    <dbReference type="NCBI Taxonomy" id="2976127"/>
    <lineage>
        <taxon>Bacteria</taxon>
        <taxon>Pseudomonadati</taxon>
        <taxon>Bacteroidota</taxon>
        <taxon>Flavobacteriia</taxon>
        <taxon>Flavobacteriales</taxon>
        <taxon>Flavobacteriaceae</taxon>
        <taxon>Maribacter</taxon>
    </lineage>
</organism>